<keyword evidence="2" id="KW-1185">Reference proteome</keyword>
<gene>
    <name evidence="1" type="ordered locus">Ppro_2753</name>
</gene>
<dbReference type="OrthoDB" id="272235at2"/>
<dbReference type="Pfam" id="PF06258">
    <property type="entry name" value="Mito_fiss_Elm1"/>
    <property type="match status" value="1"/>
</dbReference>
<dbReference type="AlphaFoldDB" id="A1ASN2"/>
<accession>A1ASN2</accession>
<dbReference type="PANTHER" id="PTHR33986:SF15">
    <property type="entry name" value="MITOCHONDRIAL FISSION PROTEIN ELM1"/>
    <property type="match status" value="1"/>
</dbReference>
<dbReference type="PANTHER" id="PTHR33986">
    <property type="entry name" value="OS02G0535700 PROTEIN"/>
    <property type="match status" value="1"/>
</dbReference>
<dbReference type="eggNOG" id="COG3660">
    <property type="taxonomic scope" value="Bacteria"/>
</dbReference>
<dbReference type="KEGG" id="ppd:Ppro_2753"/>
<name>A1ASN2_PELPD</name>
<dbReference type="Proteomes" id="UP000006732">
    <property type="component" value="Chromosome"/>
</dbReference>
<reference evidence="1 2" key="1">
    <citation type="submission" date="2006-10" db="EMBL/GenBank/DDBJ databases">
        <title>Complete sequence of chromosome of Pelobacter propionicus DSM 2379.</title>
        <authorList>
            <consortium name="US DOE Joint Genome Institute"/>
            <person name="Copeland A."/>
            <person name="Lucas S."/>
            <person name="Lapidus A."/>
            <person name="Barry K."/>
            <person name="Detter J.C."/>
            <person name="Glavina del Rio T."/>
            <person name="Hammon N."/>
            <person name="Israni S."/>
            <person name="Dalin E."/>
            <person name="Tice H."/>
            <person name="Pitluck S."/>
            <person name="Saunders E."/>
            <person name="Brettin T."/>
            <person name="Bruce D."/>
            <person name="Han C."/>
            <person name="Tapia R."/>
            <person name="Schmutz J."/>
            <person name="Larimer F."/>
            <person name="Land M."/>
            <person name="Hauser L."/>
            <person name="Kyrpides N."/>
            <person name="Kim E."/>
            <person name="Lovley D."/>
            <person name="Richardson P."/>
        </authorList>
    </citation>
    <scope>NUCLEOTIDE SEQUENCE [LARGE SCALE GENOMIC DNA]</scope>
    <source>
        <strain evidence="2">DSM 2379 / NBRC 103807 / OttBd1</strain>
    </source>
</reference>
<dbReference type="InterPro" id="IPR009367">
    <property type="entry name" value="Elm1-like"/>
</dbReference>
<sequence>MNFTRGVFPSCPRVWVLTNPHPGNRIQAIALAEALDWPFEVKELHFTKDSRWRLTPRQPAHAMLDQKSRALLTPPWPDLVIGVGRSTAPVTRWISTMSNGQTRTVQLGRTGGAAPHHYDAVIAPLHCRMPPDPRRFDTIAPLNSISPQQLAEAGRQWPGLLDGLPRPVVGLLVGGDAARFRLGADDARIMAQQVRRWVEECGGSVMAVTSRRTSLAAGQALQTVLGAPHRLYLWQPASDANPYRALLAQADALVVTGESESMLAEAAATTAPLYVYPVTEIRRFNGRLREWCITRVHTSSSRNAGSNHLDSALAWMIRRGVLRPRRDIALLHQALYASGRAQPFGKPLRTTPQPPLPPEAPQVARWLKEILRTDGRAHPE</sequence>
<protein>
    <submittedName>
        <fullName evidence="1">Nucleoside-diphosphate-sugar epimerase-like protein</fullName>
    </submittedName>
</protein>
<evidence type="ECO:0000313" key="1">
    <source>
        <dbReference type="EMBL" id="ABL00353.1"/>
    </source>
</evidence>
<dbReference type="RefSeq" id="WP_011736603.1">
    <property type="nucleotide sequence ID" value="NC_008609.1"/>
</dbReference>
<organism evidence="1 2">
    <name type="scientific">Pelobacter propionicus (strain DSM 2379 / NBRC 103807 / OttBd1)</name>
    <dbReference type="NCBI Taxonomy" id="338966"/>
    <lineage>
        <taxon>Bacteria</taxon>
        <taxon>Pseudomonadati</taxon>
        <taxon>Thermodesulfobacteriota</taxon>
        <taxon>Desulfuromonadia</taxon>
        <taxon>Desulfuromonadales</taxon>
        <taxon>Desulfuromonadaceae</taxon>
        <taxon>Pelobacter</taxon>
    </lineage>
</organism>
<dbReference type="STRING" id="338966.Ppro_2753"/>
<proteinExistence type="predicted"/>
<evidence type="ECO:0000313" key="2">
    <source>
        <dbReference type="Proteomes" id="UP000006732"/>
    </source>
</evidence>
<dbReference type="EMBL" id="CP000482">
    <property type="protein sequence ID" value="ABL00353.1"/>
    <property type="molecule type" value="Genomic_DNA"/>
</dbReference>
<dbReference type="HOGENOM" id="CLU_048241_0_0_7"/>